<evidence type="ECO:0000313" key="3">
    <source>
        <dbReference type="Proteomes" id="UP001447188"/>
    </source>
</evidence>
<gene>
    <name evidence="2" type="ORF">Q9L58_010972</name>
</gene>
<evidence type="ECO:0000313" key="2">
    <source>
        <dbReference type="EMBL" id="KAL0630182.1"/>
    </source>
</evidence>
<dbReference type="Proteomes" id="UP001447188">
    <property type="component" value="Unassembled WGS sequence"/>
</dbReference>
<sequence>MQLYFRTKRIKNKTSGVNLRKWDPAVDHCLSQPAIRRHRRLLEEESDEGQYLRGMINTMLIDFAKPKKRALADGSDGLGDEGEGEGKGEGEGEEIMAASPYKRLSNRTRDPDQGRRNTGALPQPEPVNAQNKTTL</sequence>
<organism evidence="2 3">
    <name type="scientific">Discina gigas</name>
    <dbReference type="NCBI Taxonomy" id="1032678"/>
    <lineage>
        <taxon>Eukaryota</taxon>
        <taxon>Fungi</taxon>
        <taxon>Dikarya</taxon>
        <taxon>Ascomycota</taxon>
        <taxon>Pezizomycotina</taxon>
        <taxon>Pezizomycetes</taxon>
        <taxon>Pezizales</taxon>
        <taxon>Discinaceae</taxon>
        <taxon>Discina</taxon>
    </lineage>
</organism>
<keyword evidence="3" id="KW-1185">Reference proteome</keyword>
<feature type="region of interest" description="Disordered" evidence="1">
    <location>
        <begin position="69"/>
        <end position="135"/>
    </location>
</feature>
<comment type="caution">
    <text evidence="2">The sequence shown here is derived from an EMBL/GenBank/DDBJ whole genome shotgun (WGS) entry which is preliminary data.</text>
</comment>
<name>A0ABR3G2K3_9PEZI</name>
<reference evidence="2 3" key="1">
    <citation type="submission" date="2024-02" db="EMBL/GenBank/DDBJ databases">
        <title>Discinaceae phylogenomics.</title>
        <authorList>
            <person name="Dirks A.C."/>
            <person name="James T.Y."/>
        </authorList>
    </citation>
    <scope>NUCLEOTIDE SEQUENCE [LARGE SCALE GENOMIC DNA]</scope>
    <source>
        <strain evidence="2 3">ACD0624</strain>
    </source>
</reference>
<accession>A0ABR3G2K3</accession>
<evidence type="ECO:0000256" key="1">
    <source>
        <dbReference type="SAM" id="MobiDB-lite"/>
    </source>
</evidence>
<proteinExistence type="predicted"/>
<protein>
    <submittedName>
        <fullName evidence="2">Uncharacterized protein</fullName>
    </submittedName>
</protein>
<dbReference type="EMBL" id="JBBBZM010001013">
    <property type="protein sequence ID" value="KAL0630182.1"/>
    <property type="molecule type" value="Genomic_DNA"/>
</dbReference>